<sequence length="59" mass="6770">MLFELGLALAALHFGVPLAYYWKARGWLRRGWGIREDGGHLPRSTVIIPVHYKLWALPV</sequence>
<dbReference type="HOGENOM" id="CLU_2949453_0_0_2"/>
<feature type="transmembrane region" description="Helical" evidence="1">
    <location>
        <begin position="6"/>
        <end position="22"/>
    </location>
</feature>
<evidence type="ECO:0000256" key="1">
    <source>
        <dbReference type="SAM" id="Phobius"/>
    </source>
</evidence>
<gene>
    <name evidence="2" type="ordered locus">Pogu_2060</name>
</gene>
<name>H6QB90_PYROT</name>
<accession>H6QB90</accession>
<evidence type="ECO:0000313" key="2">
    <source>
        <dbReference type="EMBL" id="AFA40087.1"/>
    </source>
</evidence>
<organism evidence="2 3">
    <name type="scientific">Pyrobaculum oguniense (strain DSM 13380 / JCM 10595 / TE7)</name>
    <dbReference type="NCBI Taxonomy" id="698757"/>
    <lineage>
        <taxon>Archaea</taxon>
        <taxon>Thermoproteota</taxon>
        <taxon>Thermoprotei</taxon>
        <taxon>Thermoproteales</taxon>
        <taxon>Thermoproteaceae</taxon>
        <taxon>Pyrobaculum</taxon>
    </lineage>
</organism>
<dbReference type="EMBL" id="CP003316">
    <property type="protein sequence ID" value="AFA40087.1"/>
    <property type="molecule type" value="Genomic_DNA"/>
</dbReference>
<reference evidence="2 3" key="1">
    <citation type="journal article" date="2012" name="Stand. Genomic Sci.">
        <title>Complete genome sequence of Pyrobaculum oguniense.</title>
        <authorList>
            <person name="Bernick D.L."/>
            <person name="Karplus K."/>
            <person name="Lui L.M."/>
            <person name="Coker J.K."/>
            <person name="Murphy J.N."/>
            <person name="Chan P.P."/>
            <person name="Cozen A.E."/>
            <person name="Lowe T.M."/>
        </authorList>
    </citation>
    <scope>NUCLEOTIDE SEQUENCE [LARGE SCALE GENOMIC DNA]</scope>
    <source>
        <strain evidence="2 3">TE7</strain>
    </source>
</reference>
<evidence type="ECO:0000313" key="3">
    <source>
        <dbReference type="Proteomes" id="UP000009062"/>
    </source>
</evidence>
<dbReference type="eggNOG" id="arCOG01389">
    <property type="taxonomic scope" value="Archaea"/>
</dbReference>
<dbReference type="KEGG" id="pog:Pogu_2060"/>
<proteinExistence type="predicted"/>
<dbReference type="AlphaFoldDB" id="H6QB90"/>
<dbReference type="Proteomes" id="UP000009062">
    <property type="component" value="Chromosome"/>
</dbReference>
<dbReference type="STRING" id="698757.Pogu_2060"/>
<keyword evidence="1" id="KW-1133">Transmembrane helix</keyword>
<protein>
    <submittedName>
        <fullName evidence="2">Uncharacterized protein</fullName>
    </submittedName>
</protein>
<keyword evidence="3" id="KW-1185">Reference proteome</keyword>
<keyword evidence="1" id="KW-0472">Membrane</keyword>
<keyword evidence="1" id="KW-0812">Transmembrane</keyword>